<dbReference type="OrthoDB" id="9808770at2"/>
<dbReference type="Proteomes" id="UP000264492">
    <property type="component" value="Unassembled WGS sequence"/>
</dbReference>
<dbReference type="EMBL" id="QTSU01000002">
    <property type="protein sequence ID" value="RDZ26861.1"/>
    <property type="molecule type" value="Genomic_DNA"/>
</dbReference>
<evidence type="ECO:0000256" key="1">
    <source>
        <dbReference type="ARBA" id="ARBA00005384"/>
    </source>
</evidence>
<dbReference type="PROSITE" id="PS50949">
    <property type="entry name" value="HTH_GNTR"/>
    <property type="match status" value="1"/>
</dbReference>
<keyword evidence="2" id="KW-0663">Pyridoxal phosphate</keyword>
<dbReference type="AlphaFoldDB" id="A0A371JYV0"/>
<feature type="domain" description="HTH gntR-type" evidence="6">
    <location>
        <begin position="9"/>
        <end position="77"/>
    </location>
</feature>
<name>A0A371JYV0_9GAMM</name>
<dbReference type="SMART" id="SM00345">
    <property type="entry name" value="HTH_GNTR"/>
    <property type="match status" value="1"/>
</dbReference>
<dbReference type="PANTHER" id="PTHR46577:SF1">
    <property type="entry name" value="HTH-TYPE TRANSCRIPTIONAL REGULATORY PROTEIN GABR"/>
    <property type="match status" value="1"/>
</dbReference>
<keyword evidence="7" id="KW-0808">Transferase</keyword>
<dbReference type="CDD" id="cd07377">
    <property type="entry name" value="WHTH_GntR"/>
    <property type="match status" value="1"/>
</dbReference>
<dbReference type="CDD" id="cd00609">
    <property type="entry name" value="AAT_like"/>
    <property type="match status" value="1"/>
</dbReference>
<dbReference type="Gene3D" id="1.10.10.10">
    <property type="entry name" value="Winged helix-like DNA-binding domain superfamily/Winged helix DNA-binding domain"/>
    <property type="match status" value="1"/>
</dbReference>
<dbReference type="SUPFAM" id="SSF53383">
    <property type="entry name" value="PLP-dependent transferases"/>
    <property type="match status" value="1"/>
</dbReference>
<comment type="caution">
    <text evidence="7">The sequence shown here is derived from an EMBL/GenBank/DDBJ whole genome shotgun (WGS) entry which is preliminary data.</text>
</comment>
<sequence length="479" mass="53042">MHLELDGRGPLQSQLVRALKEAVLSGRVAQGVRFPPTRALAQQLQVSRNTVLAAYEQLRAEGFMQGRVGSGSYVATPIVPAVPAPAAPERLEPTSDYIRRLRACHDHTRMPGRRIEGTRYSFQYGVPFTNPLLTSAWARALSHAALYTPPTYPTAHGNPALRAAACEYVAHRRGVIATPDDVIIVAGTQQAINLTARVLLDPGDAAVIEEPQYFATREALYTHGARLVPVPIDREGLRADRLPRTPPRLICVTPSHQFPTGRLMSLQRRLALLDYARRHDCWIFEDDYDGEFRYDAQPHAALRSLDECGRVIYVGSFSKVLFPSLRLGYIVVPPALRDDFISAKWVDDFGSPAIEQAALAQFMADGSFERHLRRTGKTLKQRRTALLEGLREHCGEYLEIEDSHAGMHLLVWLRGRNAAQGEALIAHASRRALGLYSIAPYYLHAPDRAGLLMGFGAMSVTEIGEAAKLFGECLRETAP</sequence>
<evidence type="ECO:0000256" key="4">
    <source>
        <dbReference type="ARBA" id="ARBA00023125"/>
    </source>
</evidence>
<evidence type="ECO:0000256" key="2">
    <source>
        <dbReference type="ARBA" id="ARBA00022898"/>
    </source>
</evidence>
<dbReference type="Gene3D" id="3.40.640.10">
    <property type="entry name" value="Type I PLP-dependent aspartate aminotransferase-like (Major domain)"/>
    <property type="match status" value="1"/>
</dbReference>
<evidence type="ECO:0000256" key="5">
    <source>
        <dbReference type="ARBA" id="ARBA00023163"/>
    </source>
</evidence>
<evidence type="ECO:0000256" key="3">
    <source>
        <dbReference type="ARBA" id="ARBA00023015"/>
    </source>
</evidence>
<evidence type="ECO:0000313" key="7">
    <source>
        <dbReference type="EMBL" id="RDZ26861.1"/>
    </source>
</evidence>
<keyword evidence="3" id="KW-0805">Transcription regulation</keyword>
<dbReference type="PANTHER" id="PTHR46577">
    <property type="entry name" value="HTH-TYPE TRANSCRIPTIONAL REGULATORY PROTEIN GABR"/>
    <property type="match status" value="1"/>
</dbReference>
<dbReference type="InterPro" id="IPR036388">
    <property type="entry name" value="WH-like_DNA-bd_sf"/>
</dbReference>
<keyword evidence="8" id="KW-1185">Reference proteome</keyword>
<comment type="similarity">
    <text evidence="1">In the C-terminal section; belongs to the class-I pyridoxal-phosphate-dependent aminotransferase family.</text>
</comment>
<dbReference type="PRINTS" id="PR00035">
    <property type="entry name" value="HTHGNTR"/>
</dbReference>
<dbReference type="InterPro" id="IPR000524">
    <property type="entry name" value="Tscrpt_reg_HTH_GntR"/>
</dbReference>
<keyword evidence="4" id="KW-0238">DNA-binding</keyword>
<dbReference type="InterPro" id="IPR051446">
    <property type="entry name" value="HTH_trans_reg/aminotransferase"/>
</dbReference>
<dbReference type="SUPFAM" id="SSF46785">
    <property type="entry name" value="Winged helix' DNA-binding domain"/>
    <property type="match status" value="1"/>
</dbReference>
<dbReference type="InterPro" id="IPR015424">
    <property type="entry name" value="PyrdxlP-dep_Trfase"/>
</dbReference>
<dbReference type="InterPro" id="IPR015421">
    <property type="entry name" value="PyrdxlP-dep_Trfase_major"/>
</dbReference>
<evidence type="ECO:0000259" key="6">
    <source>
        <dbReference type="PROSITE" id="PS50949"/>
    </source>
</evidence>
<dbReference type="GO" id="GO:0008483">
    <property type="term" value="F:transaminase activity"/>
    <property type="evidence" value="ECO:0007669"/>
    <property type="project" value="UniProtKB-KW"/>
</dbReference>
<keyword evidence="5" id="KW-0804">Transcription</keyword>
<dbReference type="InterPro" id="IPR004839">
    <property type="entry name" value="Aminotransferase_I/II_large"/>
</dbReference>
<dbReference type="Pfam" id="PF00392">
    <property type="entry name" value="GntR"/>
    <property type="match status" value="1"/>
</dbReference>
<keyword evidence="7" id="KW-0032">Aminotransferase</keyword>
<reference evidence="7 8" key="1">
    <citation type="submission" date="2018-08" db="EMBL/GenBank/DDBJ databases">
        <title>Lysobacter sp. zong2l5, whole genome shotgun sequence.</title>
        <authorList>
            <person name="Zhang X."/>
            <person name="Feng G."/>
            <person name="Zhu H."/>
        </authorList>
    </citation>
    <scope>NUCLEOTIDE SEQUENCE [LARGE SCALE GENOMIC DNA]</scope>
    <source>
        <strain evidence="8">zong2l5</strain>
    </source>
</reference>
<dbReference type="GO" id="GO:0003700">
    <property type="term" value="F:DNA-binding transcription factor activity"/>
    <property type="evidence" value="ECO:0007669"/>
    <property type="project" value="InterPro"/>
</dbReference>
<proteinExistence type="inferred from homology"/>
<accession>A0A371JYV0</accession>
<dbReference type="GO" id="GO:0030170">
    <property type="term" value="F:pyridoxal phosphate binding"/>
    <property type="evidence" value="ECO:0007669"/>
    <property type="project" value="InterPro"/>
</dbReference>
<dbReference type="RefSeq" id="WP_115859241.1">
    <property type="nucleotide sequence ID" value="NZ_QTSU01000002.1"/>
</dbReference>
<evidence type="ECO:0000313" key="8">
    <source>
        <dbReference type="Proteomes" id="UP000264492"/>
    </source>
</evidence>
<dbReference type="GO" id="GO:0003677">
    <property type="term" value="F:DNA binding"/>
    <property type="evidence" value="ECO:0007669"/>
    <property type="project" value="UniProtKB-KW"/>
</dbReference>
<dbReference type="Pfam" id="PF00155">
    <property type="entry name" value="Aminotran_1_2"/>
    <property type="match status" value="1"/>
</dbReference>
<dbReference type="InterPro" id="IPR036390">
    <property type="entry name" value="WH_DNA-bd_sf"/>
</dbReference>
<gene>
    <name evidence="7" type="ORF">DX914_11310</name>
</gene>
<organism evidence="7 8">
    <name type="scientific">Lysobacter silvisoli</name>
    <dbReference type="NCBI Taxonomy" id="2293254"/>
    <lineage>
        <taxon>Bacteria</taxon>
        <taxon>Pseudomonadati</taxon>
        <taxon>Pseudomonadota</taxon>
        <taxon>Gammaproteobacteria</taxon>
        <taxon>Lysobacterales</taxon>
        <taxon>Lysobacteraceae</taxon>
        <taxon>Lysobacter</taxon>
    </lineage>
</organism>
<protein>
    <submittedName>
        <fullName evidence="7">PLP-dependent aminotransferase family protein</fullName>
    </submittedName>
</protein>